<name>A0A3Q3E291_9LABR</name>
<evidence type="ECO:0000256" key="1">
    <source>
        <dbReference type="ARBA" id="ARBA00012513"/>
    </source>
</evidence>
<keyword evidence="4" id="KW-0547">Nucleotide-binding</keyword>
<evidence type="ECO:0000259" key="9">
    <source>
        <dbReference type="PROSITE" id="PS50032"/>
    </source>
</evidence>
<keyword evidence="2" id="KW-0723">Serine/threonine-protein kinase</keyword>
<reference evidence="10" key="1">
    <citation type="submission" date="2025-08" db="UniProtKB">
        <authorList>
            <consortium name="Ensembl"/>
        </authorList>
    </citation>
    <scope>IDENTIFICATION</scope>
</reference>
<feature type="domain" description="KA1" evidence="9">
    <location>
        <begin position="15"/>
        <end position="64"/>
    </location>
</feature>
<sequence>MREIRKVLDATAAITSSANNLVQWEMEVCKLPRLSLNGVRFKRISGTSICFLTKISSFLFQVFYL</sequence>
<evidence type="ECO:0000256" key="4">
    <source>
        <dbReference type="ARBA" id="ARBA00022741"/>
    </source>
</evidence>
<comment type="catalytic activity">
    <reaction evidence="7">
        <text>L-threonyl-[protein] + ATP = O-phospho-L-threonyl-[protein] + ADP + H(+)</text>
        <dbReference type="Rhea" id="RHEA:46608"/>
        <dbReference type="Rhea" id="RHEA-COMP:11060"/>
        <dbReference type="Rhea" id="RHEA-COMP:11605"/>
        <dbReference type="ChEBI" id="CHEBI:15378"/>
        <dbReference type="ChEBI" id="CHEBI:30013"/>
        <dbReference type="ChEBI" id="CHEBI:30616"/>
        <dbReference type="ChEBI" id="CHEBI:61977"/>
        <dbReference type="ChEBI" id="CHEBI:456216"/>
        <dbReference type="EC" id="2.7.11.1"/>
    </reaction>
</comment>
<dbReference type="Ensembl" id="ENSLBET00000000053.1">
    <property type="protein sequence ID" value="ENSLBEP00000000051.1"/>
    <property type="gene ID" value="ENSLBEG00000000046.1"/>
</dbReference>
<dbReference type="Proteomes" id="UP000261660">
    <property type="component" value="Unplaced"/>
</dbReference>
<evidence type="ECO:0000256" key="6">
    <source>
        <dbReference type="ARBA" id="ARBA00022840"/>
    </source>
</evidence>
<evidence type="ECO:0000313" key="10">
    <source>
        <dbReference type="Ensembl" id="ENSLBEP00000000051.1"/>
    </source>
</evidence>
<evidence type="ECO:0000256" key="2">
    <source>
        <dbReference type="ARBA" id="ARBA00022527"/>
    </source>
</evidence>
<comment type="catalytic activity">
    <reaction evidence="8">
        <text>L-seryl-[protein] + ATP = O-phospho-L-seryl-[protein] + ADP + H(+)</text>
        <dbReference type="Rhea" id="RHEA:17989"/>
        <dbReference type="Rhea" id="RHEA-COMP:9863"/>
        <dbReference type="Rhea" id="RHEA-COMP:11604"/>
        <dbReference type="ChEBI" id="CHEBI:15378"/>
        <dbReference type="ChEBI" id="CHEBI:29999"/>
        <dbReference type="ChEBI" id="CHEBI:30616"/>
        <dbReference type="ChEBI" id="CHEBI:83421"/>
        <dbReference type="ChEBI" id="CHEBI:456216"/>
        <dbReference type="EC" id="2.7.11.1"/>
    </reaction>
</comment>
<keyword evidence="5" id="KW-0418">Kinase</keyword>
<dbReference type="InterPro" id="IPR028375">
    <property type="entry name" value="KA1/Ssp2_C"/>
</dbReference>
<evidence type="ECO:0000256" key="7">
    <source>
        <dbReference type="ARBA" id="ARBA00047899"/>
    </source>
</evidence>
<dbReference type="Gene3D" id="3.30.310.80">
    <property type="entry name" value="Kinase associated domain 1, KA1"/>
    <property type="match status" value="1"/>
</dbReference>
<dbReference type="STRING" id="56723.ENSLBEP00000000051"/>
<evidence type="ECO:0000256" key="5">
    <source>
        <dbReference type="ARBA" id="ARBA00022777"/>
    </source>
</evidence>
<dbReference type="GO" id="GO:0005524">
    <property type="term" value="F:ATP binding"/>
    <property type="evidence" value="ECO:0007669"/>
    <property type="project" value="UniProtKB-KW"/>
</dbReference>
<keyword evidence="6" id="KW-0067">ATP-binding</keyword>
<proteinExistence type="predicted"/>
<dbReference type="InterPro" id="IPR001772">
    <property type="entry name" value="KA1_dom"/>
</dbReference>
<dbReference type="PROSITE" id="PS50032">
    <property type="entry name" value="KA1"/>
    <property type="match status" value="1"/>
</dbReference>
<evidence type="ECO:0000313" key="11">
    <source>
        <dbReference type="Proteomes" id="UP000261660"/>
    </source>
</evidence>
<dbReference type="SUPFAM" id="SSF103243">
    <property type="entry name" value="KA1-like"/>
    <property type="match status" value="1"/>
</dbReference>
<protein>
    <recommendedName>
        <fullName evidence="1">non-specific serine/threonine protein kinase</fullName>
        <ecNumber evidence="1">2.7.11.1</ecNumber>
    </recommendedName>
</protein>
<evidence type="ECO:0000256" key="3">
    <source>
        <dbReference type="ARBA" id="ARBA00022679"/>
    </source>
</evidence>
<dbReference type="Pfam" id="PF02149">
    <property type="entry name" value="KA1"/>
    <property type="match status" value="1"/>
</dbReference>
<evidence type="ECO:0000256" key="8">
    <source>
        <dbReference type="ARBA" id="ARBA00048679"/>
    </source>
</evidence>
<organism evidence="10 11">
    <name type="scientific">Labrus bergylta</name>
    <name type="common">ballan wrasse</name>
    <dbReference type="NCBI Taxonomy" id="56723"/>
    <lineage>
        <taxon>Eukaryota</taxon>
        <taxon>Metazoa</taxon>
        <taxon>Chordata</taxon>
        <taxon>Craniata</taxon>
        <taxon>Vertebrata</taxon>
        <taxon>Euteleostomi</taxon>
        <taxon>Actinopterygii</taxon>
        <taxon>Neopterygii</taxon>
        <taxon>Teleostei</taxon>
        <taxon>Neoteleostei</taxon>
        <taxon>Acanthomorphata</taxon>
        <taxon>Eupercaria</taxon>
        <taxon>Labriformes</taxon>
        <taxon>Labridae</taxon>
        <taxon>Labrus</taxon>
    </lineage>
</organism>
<reference evidence="10" key="2">
    <citation type="submission" date="2025-09" db="UniProtKB">
        <authorList>
            <consortium name="Ensembl"/>
        </authorList>
    </citation>
    <scope>IDENTIFICATION</scope>
</reference>
<dbReference type="AlphaFoldDB" id="A0A3Q3E291"/>
<dbReference type="GeneTree" id="ENSGT00940000154862"/>
<keyword evidence="11" id="KW-1185">Reference proteome</keyword>
<keyword evidence="3" id="KW-0808">Transferase</keyword>
<dbReference type="InParanoid" id="A0A3Q3E291"/>
<dbReference type="GO" id="GO:0004674">
    <property type="term" value="F:protein serine/threonine kinase activity"/>
    <property type="evidence" value="ECO:0007669"/>
    <property type="project" value="UniProtKB-KW"/>
</dbReference>
<accession>A0A3Q3E291</accession>
<dbReference type="EC" id="2.7.11.1" evidence="1"/>